<protein>
    <recommendedName>
        <fullName evidence="4">F-box domain-containing protein</fullName>
    </recommendedName>
</protein>
<accession>A0AAN6P1A0</accession>
<reference evidence="2" key="1">
    <citation type="journal article" date="2023" name="Mol. Phylogenet. Evol.">
        <title>Genome-scale phylogeny and comparative genomics of the fungal order Sordariales.</title>
        <authorList>
            <person name="Hensen N."/>
            <person name="Bonometti L."/>
            <person name="Westerberg I."/>
            <person name="Brannstrom I.O."/>
            <person name="Guillou S."/>
            <person name="Cros-Aarteil S."/>
            <person name="Calhoun S."/>
            <person name="Haridas S."/>
            <person name="Kuo A."/>
            <person name="Mondo S."/>
            <person name="Pangilinan J."/>
            <person name="Riley R."/>
            <person name="LaButti K."/>
            <person name="Andreopoulos B."/>
            <person name="Lipzen A."/>
            <person name="Chen C."/>
            <person name="Yan M."/>
            <person name="Daum C."/>
            <person name="Ng V."/>
            <person name="Clum A."/>
            <person name="Steindorff A."/>
            <person name="Ohm R.A."/>
            <person name="Martin F."/>
            <person name="Silar P."/>
            <person name="Natvig D.O."/>
            <person name="Lalanne C."/>
            <person name="Gautier V."/>
            <person name="Ament-Velasquez S.L."/>
            <person name="Kruys A."/>
            <person name="Hutchinson M.I."/>
            <person name="Powell A.J."/>
            <person name="Barry K."/>
            <person name="Miller A.N."/>
            <person name="Grigoriev I.V."/>
            <person name="Debuchy R."/>
            <person name="Gladieux P."/>
            <person name="Hiltunen Thoren M."/>
            <person name="Johannesson H."/>
        </authorList>
    </citation>
    <scope>NUCLEOTIDE SEQUENCE</scope>
    <source>
        <strain evidence="2">CBS 626.80</strain>
    </source>
</reference>
<evidence type="ECO:0000313" key="3">
    <source>
        <dbReference type="Proteomes" id="UP001303222"/>
    </source>
</evidence>
<dbReference type="Proteomes" id="UP001303222">
    <property type="component" value="Unassembled WGS sequence"/>
</dbReference>
<dbReference type="AlphaFoldDB" id="A0AAN6P1A0"/>
<proteinExistence type="predicted"/>
<reference evidence="2" key="2">
    <citation type="submission" date="2023-06" db="EMBL/GenBank/DDBJ databases">
        <authorList>
            <consortium name="Lawrence Berkeley National Laboratory"/>
            <person name="Mondo S.J."/>
            <person name="Hensen N."/>
            <person name="Bonometti L."/>
            <person name="Westerberg I."/>
            <person name="Brannstrom I.O."/>
            <person name="Guillou S."/>
            <person name="Cros-Aarteil S."/>
            <person name="Calhoun S."/>
            <person name="Haridas S."/>
            <person name="Kuo A."/>
            <person name="Pangilinan J."/>
            <person name="Riley R."/>
            <person name="Labutti K."/>
            <person name="Andreopoulos B."/>
            <person name="Lipzen A."/>
            <person name="Chen C."/>
            <person name="Yanf M."/>
            <person name="Daum C."/>
            <person name="Ng V."/>
            <person name="Clum A."/>
            <person name="Steindorff A."/>
            <person name="Ohm R."/>
            <person name="Martin F."/>
            <person name="Silar P."/>
            <person name="Natvig D."/>
            <person name="Lalanne C."/>
            <person name="Gautier V."/>
            <person name="Ament-Velasquez S.L."/>
            <person name="Kruys A."/>
            <person name="Hutchinson M.I."/>
            <person name="Powell A.J."/>
            <person name="Barry K."/>
            <person name="Miller A.N."/>
            <person name="Grigoriev I.V."/>
            <person name="Debuchy R."/>
            <person name="Gladieux P."/>
            <person name="Thoren M.H."/>
            <person name="Johannesson H."/>
        </authorList>
    </citation>
    <scope>NUCLEOTIDE SEQUENCE</scope>
    <source>
        <strain evidence="2">CBS 626.80</strain>
    </source>
</reference>
<sequence length="462" mass="52728">MPPRRTQTLATKFHAITLEDGDDNRKKKRKRNNYPMLGPKRRRKKRTRCTKASGPEPPEPEPSEPHSPVPNPPKPTPTIKPEPPDAADSSDGEDLFMFGLSAQERSELERKPSEFVPRPPADGGLTLDRMPYDVLYLIIKELCKPIPLRSDLLQDHLAPCIYRMGGFDWENETRLAIRHLRALPFVCKAFYEPAMASIYRYIPFSFHFLNIENWSSLAKFWSRQENRPVMDRIQRLHVVLKPKLLDCWNFDSRYADELDVKNHLDGVRQLTKVLSSSLTDLPELKELDISIVNDGDALGRSPCDMQPSWNLLTSLESALTNRFDNLTTLGLKAPAYDLASLLQSASPELCTNLRSFCCTLSSFDYWPEFKSHENPTESINAFVKSCPNLVSLSLPYLCKGLRLHPDNTGLKELSAFEDGPDNPTRSYFESSYLELFPVLMSKTVARIELWNVEWASGTTNWP</sequence>
<comment type="caution">
    <text evidence="2">The sequence shown here is derived from an EMBL/GenBank/DDBJ whole genome shotgun (WGS) entry which is preliminary data.</text>
</comment>
<gene>
    <name evidence="2" type="ORF">QBC32DRAFT_9296</name>
</gene>
<organism evidence="2 3">
    <name type="scientific">Pseudoneurospora amorphoporcata</name>
    <dbReference type="NCBI Taxonomy" id="241081"/>
    <lineage>
        <taxon>Eukaryota</taxon>
        <taxon>Fungi</taxon>
        <taxon>Dikarya</taxon>
        <taxon>Ascomycota</taxon>
        <taxon>Pezizomycotina</taxon>
        <taxon>Sordariomycetes</taxon>
        <taxon>Sordariomycetidae</taxon>
        <taxon>Sordariales</taxon>
        <taxon>Sordariaceae</taxon>
        <taxon>Pseudoneurospora</taxon>
    </lineage>
</organism>
<evidence type="ECO:0000313" key="2">
    <source>
        <dbReference type="EMBL" id="KAK3955867.1"/>
    </source>
</evidence>
<dbReference type="SUPFAM" id="SSF52047">
    <property type="entry name" value="RNI-like"/>
    <property type="match status" value="1"/>
</dbReference>
<feature type="compositionally biased region" description="Pro residues" evidence="1">
    <location>
        <begin position="65"/>
        <end position="81"/>
    </location>
</feature>
<feature type="compositionally biased region" description="Polar residues" evidence="1">
    <location>
        <begin position="1"/>
        <end position="10"/>
    </location>
</feature>
<evidence type="ECO:0008006" key="4">
    <source>
        <dbReference type="Google" id="ProtNLM"/>
    </source>
</evidence>
<evidence type="ECO:0000256" key="1">
    <source>
        <dbReference type="SAM" id="MobiDB-lite"/>
    </source>
</evidence>
<keyword evidence="3" id="KW-1185">Reference proteome</keyword>
<name>A0AAN6P1A0_9PEZI</name>
<feature type="region of interest" description="Disordered" evidence="1">
    <location>
        <begin position="1"/>
        <end position="93"/>
    </location>
</feature>
<feature type="compositionally biased region" description="Basic residues" evidence="1">
    <location>
        <begin position="39"/>
        <end position="49"/>
    </location>
</feature>
<dbReference type="EMBL" id="MU859071">
    <property type="protein sequence ID" value="KAK3955867.1"/>
    <property type="molecule type" value="Genomic_DNA"/>
</dbReference>